<dbReference type="KEGG" id="adl:AURDEDRAFT_43430"/>
<evidence type="ECO:0000313" key="2">
    <source>
        <dbReference type="Proteomes" id="UP000006514"/>
    </source>
</evidence>
<accession>J0CR00</accession>
<dbReference type="Proteomes" id="UP000006514">
    <property type="component" value="Unassembled WGS sequence"/>
</dbReference>
<feature type="non-terminal residue" evidence="1">
    <location>
        <position position="1"/>
    </location>
</feature>
<gene>
    <name evidence="1" type="ORF">AURDEDRAFT_43430</name>
</gene>
<keyword evidence="2" id="KW-1185">Reference proteome</keyword>
<reference evidence="2" key="1">
    <citation type="journal article" date="2012" name="Science">
        <title>The Paleozoic origin of enzymatic lignin decomposition reconstructed from 31 fungal genomes.</title>
        <authorList>
            <person name="Floudas D."/>
            <person name="Binder M."/>
            <person name="Riley R."/>
            <person name="Barry K."/>
            <person name="Blanchette R.A."/>
            <person name="Henrissat B."/>
            <person name="Martinez A.T."/>
            <person name="Otillar R."/>
            <person name="Spatafora J.W."/>
            <person name="Yadav J.S."/>
            <person name="Aerts A."/>
            <person name="Benoit I."/>
            <person name="Boyd A."/>
            <person name="Carlson A."/>
            <person name="Copeland A."/>
            <person name="Coutinho P.M."/>
            <person name="de Vries R.P."/>
            <person name="Ferreira P."/>
            <person name="Findley K."/>
            <person name="Foster B."/>
            <person name="Gaskell J."/>
            <person name="Glotzer D."/>
            <person name="Gorecki P."/>
            <person name="Heitman J."/>
            <person name="Hesse C."/>
            <person name="Hori C."/>
            <person name="Igarashi K."/>
            <person name="Jurgens J.A."/>
            <person name="Kallen N."/>
            <person name="Kersten P."/>
            <person name="Kohler A."/>
            <person name="Kuees U."/>
            <person name="Kumar T.K.A."/>
            <person name="Kuo A."/>
            <person name="LaButti K."/>
            <person name="Larrondo L.F."/>
            <person name="Lindquist E."/>
            <person name="Ling A."/>
            <person name="Lombard V."/>
            <person name="Lucas S."/>
            <person name="Lundell T."/>
            <person name="Martin R."/>
            <person name="McLaughlin D.J."/>
            <person name="Morgenstern I."/>
            <person name="Morin E."/>
            <person name="Murat C."/>
            <person name="Nagy L.G."/>
            <person name="Nolan M."/>
            <person name="Ohm R.A."/>
            <person name="Patyshakuliyeva A."/>
            <person name="Rokas A."/>
            <person name="Ruiz-Duenas F.J."/>
            <person name="Sabat G."/>
            <person name="Salamov A."/>
            <person name="Samejima M."/>
            <person name="Schmutz J."/>
            <person name="Slot J.C."/>
            <person name="St John F."/>
            <person name="Stenlid J."/>
            <person name="Sun H."/>
            <person name="Sun S."/>
            <person name="Syed K."/>
            <person name="Tsang A."/>
            <person name="Wiebenga A."/>
            <person name="Young D."/>
            <person name="Pisabarro A."/>
            <person name="Eastwood D.C."/>
            <person name="Martin F."/>
            <person name="Cullen D."/>
            <person name="Grigoriev I.V."/>
            <person name="Hibbett D.S."/>
        </authorList>
    </citation>
    <scope>NUCLEOTIDE SEQUENCE [LARGE SCALE GENOMIC DNA]</scope>
    <source>
        <strain evidence="2">TFB10046</strain>
    </source>
</reference>
<organism evidence="1 2">
    <name type="scientific">Auricularia subglabra (strain TFB-10046 / SS5)</name>
    <name type="common">White-rot fungus</name>
    <name type="synonym">Auricularia delicata (strain TFB10046)</name>
    <dbReference type="NCBI Taxonomy" id="717982"/>
    <lineage>
        <taxon>Eukaryota</taxon>
        <taxon>Fungi</taxon>
        <taxon>Dikarya</taxon>
        <taxon>Basidiomycota</taxon>
        <taxon>Agaricomycotina</taxon>
        <taxon>Agaricomycetes</taxon>
        <taxon>Auriculariales</taxon>
        <taxon>Auriculariaceae</taxon>
        <taxon>Auricularia</taxon>
    </lineage>
</organism>
<dbReference type="OrthoDB" id="3248986at2759"/>
<dbReference type="EMBL" id="JH688760">
    <property type="protein sequence ID" value="EJD32659.1"/>
    <property type="molecule type" value="Genomic_DNA"/>
</dbReference>
<proteinExistence type="predicted"/>
<name>J0CR00_AURST</name>
<feature type="non-terminal residue" evidence="1">
    <location>
        <position position="139"/>
    </location>
</feature>
<dbReference type="InParanoid" id="J0CR00"/>
<dbReference type="OMA" id="WRILATT"/>
<sequence length="139" mass="15577">VHRDMLKTRLHSSVASVPSDIGSKSAGTISADQSRTFFMRHLVVTIPRIFGDPKHARYADAVNFMHLVTAVTAAESHSGRDALTDIYSRHAHAYLSGLLDLHPDLLMTPSQHTLLHVPRFLRSMGPLKGHRAWVFERFI</sequence>
<protein>
    <submittedName>
        <fullName evidence="1">Uncharacterized protein</fullName>
    </submittedName>
</protein>
<dbReference type="AlphaFoldDB" id="J0CR00"/>
<evidence type="ECO:0000313" key="1">
    <source>
        <dbReference type="EMBL" id="EJD32659.1"/>
    </source>
</evidence>